<dbReference type="Gene3D" id="3.40.50.720">
    <property type="entry name" value="NAD(P)-binding Rossmann-like Domain"/>
    <property type="match status" value="1"/>
</dbReference>
<comment type="caution">
    <text evidence="2">The sequence shown here is derived from an EMBL/GenBank/DDBJ whole genome shotgun (WGS) entry which is preliminary data.</text>
</comment>
<dbReference type="STRING" id="1423715.FD25_GL000358"/>
<evidence type="ECO:0000259" key="1">
    <source>
        <dbReference type="Pfam" id="PF13460"/>
    </source>
</evidence>
<dbReference type="PANTHER" id="PTHR15020">
    <property type="entry name" value="FLAVIN REDUCTASE-RELATED"/>
    <property type="match status" value="1"/>
</dbReference>
<dbReference type="OrthoDB" id="9803892at2"/>
<name>A0A0R1LEZ2_9LACO</name>
<dbReference type="InterPro" id="IPR016040">
    <property type="entry name" value="NAD(P)-bd_dom"/>
</dbReference>
<dbReference type="InterPro" id="IPR036291">
    <property type="entry name" value="NAD(P)-bd_dom_sf"/>
</dbReference>
<dbReference type="PANTHER" id="PTHR15020:SF50">
    <property type="entry name" value="UPF0659 PROTEIN YMR090W"/>
    <property type="match status" value="1"/>
</dbReference>
<sequence>METVLVLGATSPTAQAFINLMGRDYPTVQLKLFVRHPAKLPADQRDRFPVIVGDAANYADYLRALPDVTYIYNSVGGVHTGNWTQLLLRAIQETHAPIKHVVDISAGGIYGEFRSGLRPYLSAVRTMYPQYTRDQRHKLDWYRDSGLAFTIFRPGLIQDGPETQLITHTPDYHDIRANEFAINRTTFARAAANALLHNAYPNQSLSVHNGAPLDES</sequence>
<dbReference type="EMBL" id="AZDV01000026">
    <property type="protein sequence ID" value="KRK94398.1"/>
    <property type="molecule type" value="Genomic_DNA"/>
</dbReference>
<dbReference type="SUPFAM" id="SSF51735">
    <property type="entry name" value="NAD(P)-binding Rossmann-fold domains"/>
    <property type="match status" value="1"/>
</dbReference>
<gene>
    <name evidence="2" type="ORF">FD25_GL000358</name>
</gene>
<proteinExistence type="predicted"/>
<evidence type="ECO:0000313" key="3">
    <source>
        <dbReference type="Proteomes" id="UP000051955"/>
    </source>
</evidence>
<dbReference type="Pfam" id="PF13460">
    <property type="entry name" value="NAD_binding_10"/>
    <property type="match status" value="1"/>
</dbReference>
<protein>
    <recommendedName>
        <fullName evidence="1">NAD(P)-binding domain-containing protein</fullName>
    </recommendedName>
</protein>
<dbReference type="Proteomes" id="UP000051955">
    <property type="component" value="Unassembled WGS sequence"/>
</dbReference>
<dbReference type="AlphaFoldDB" id="A0A0R1LEZ2"/>
<dbReference type="PATRIC" id="fig|1423715.3.peg.373"/>
<feature type="domain" description="NAD(P)-binding" evidence="1">
    <location>
        <begin position="8"/>
        <end position="197"/>
    </location>
</feature>
<reference evidence="2 3" key="1">
    <citation type="journal article" date="2015" name="Genome Announc.">
        <title>Expanding the biotechnology potential of lactobacilli through comparative genomics of 213 strains and associated genera.</title>
        <authorList>
            <person name="Sun Z."/>
            <person name="Harris H.M."/>
            <person name="McCann A."/>
            <person name="Guo C."/>
            <person name="Argimon S."/>
            <person name="Zhang W."/>
            <person name="Yang X."/>
            <person name="Jeffery I.B."/>
            <person name="Cooney J.C."/>
            <person name="Kagawa T.F."/>
            <person name="Liu W."/>
            <person name="Song Y."/>
            <person name="Salvetti E."/>
            <person name="Wrobel A."/>
            <person name="Rasinkangas P."/>
            <person name="Parkhill J."/>
            <person name="Rea M.C."/>
            <person name="O'Sullivan O."/>
            <person name="Ritari J."/>
            <person name="Douillard F.P."/>
            <person name="Paul Ross R."/>
            <person name="Yang R."/>
            <person name="Briner A.E."/>
            <person name="Felis G.E."/>
            <person name="de Vos W.M."/>
            <person name="Barrangou R."/>
            <person name="Klaenhammer T.R."/>
            <person name="Caufield P.W."/>
            <person name="Cui Y."/>
            <person name="Zhang H."/>
            <person name="O'Toole P.W."/>
        </authorList>
    </citation>
    <scope>NUCLEOTIDE SEQUENCE [LARGE SCALE GENOMIC DNA]</scope>
    <source>
        <strain evidence="2 3">DSM 19394</strain>
    </source>
</reference>
<keyword evidence="3" id="KW-1185">Reference proteome</keyword>
<organism evidence="2 3">
    <name type="scientific">Levilactobacillus acidifarinae DSM 19394 = JCM 15949</name>
    <dbReference type="NCBI Taxonomy" id="1423715"/>
    <lineage>
        <taxon>Bacteria</taxon>
        <taxon>Bacillati</taxon>
        <taxon>Bacillota</taxon>
        <taxon>Bacilli</taxon>
        <taxon>Lactobacillales</taxon>
        <taxon>Lactobacillaceae</taxon>
        <taxon>Levilactobacillus</taxon>
    </lineage>
</organism>
<accession>A0A0R1LEZ2</accession>
<dbReference type="RefSeq" id="WP_057803298.1">
    <property type="nucleotide sequence ID" value="NZ_AZDV01000026.1"/>
</dbReference>
<evidence type="ECO:0000313" key="2">
    <source>
        <dbReference type="EMBL" id="KRK94398.1"/>
    </source>
</evidence>